<evidence type="ECO:0000256" key="1">
    <source>
        <dbReference type="ARBA" id="ARBA00004162"/>
    </source>
</evidence>
<dbReference type="PANTHER" id="PTHR39083:SF1">
    <property type="entry name" value="CYCLIC DI-GMP-BINDING PROTEIN"/>
    <property type="match status" value="1"/>
</dbReference>
<organism evidence="7 8">
    <name type="scientific">Paenibacillus agricola</name>
    <dbReference type="NCBI Taxonomy" id="2716264"/>
    <lineage>
        <taxon>Bacteria</taxon>
        <taxon>Bacillati</taxon>
        <taxon>Bacillota</taxon>
        <taxon>Bacilli</taxon>
        <taxon>Bacillales</taxon>
        <taxon>Paenibacillaceae</taxon>
        <taxon>Paenibacillus</taxon>
    </lineage>
</organism>
<dbReference type="EMBL" id="JAAOIW010000003">
    <property type="protein sequence ID" value="NHN30024.1"/>
    <property type="molecule type" value="Genomic_DNA"/>
</dbReference>
<evidence type="ECO:0000256" key="3">
    <source>
        <dbReference type="ARBA" id="ARBA00022692"/>
    </source>
</evidence>
<keyword evidence="8" id="KW-1185">Reference proteome</keyword>
<evidence type="ECO:0000313" key="8">
    <source>
        <dbReference type="Proteomes" id="UP001165962"/>
    </source>
</evidence>
<reference evidence="7" key="1">
    <citation type="submission" date="2020-03" db="EMBL/GenBank/DDBJ databases">
        <title>Draft sequencing of Paenibacilllus sp. S3N08.</title>
        <authorList>
            <person name="Kim D.-U."/>
        </authorList>
    </citation>
    <scope>NUCLEOTIDE SEQUENCE</scope>
    <source>
        <strain evidence="7">S3N08</strain>
    </source>
</reference>
<proteinExistence type="predicted"/>
<dbReference type="Pfam" id="PF03170">
    <property type="entry name" value="BcsB"/>
    <property type="match status" value="1"/>
</dbReference>
<evidence type="ECO:0000256" key="5">
    <source>
        <dbReference type="ARBA" id="ARBA00023136"/>
    </source>
</evidence>
<dbReference type="PANTHER" id="PTHR39083">
    <property type="entry name" value="CYCLIC DI-GMP-BINDING PROTEIN"/>
    <property type="match status" value="1"/>
</dbReference>
<keyword evidence="3 6" id="KW-0812">Transmembrane</keyword>
<dbReference type="Proteomes" id="UP001165962">
    <property type="component" value="Unassembled WGS sequence"/>
</dbReference>
<evidence type="ECO:0000256" key="6">
    <source>
        <dbReference type="SAM" id="Phobius"/>
    </source>
</evidence>
<comment type="caution">
    <text evidence="7">The sequence shown here is derived from an EMBL/GenBank/DDBJ whole genome shotgun (WGS) entry which is preliminary data.</text>
</comment>
<name>A0ABX0J7H9_9BACL</name>
<dbReference type="Gene3D" id="2.60.120.260">
    <property type="entry name" value="Galactose-binding domain-like"/>
    <property type="match status" value="2"/>
</dbReference>
<keyword evidence="5 6" id="KW-0472">Membrane</keyword>
<evidence type="ECO:0000256" key="2">
    <source>
        <dbReference type="ARBA" id="ARBA00022475"/>
    </source>
</evidence>
<dbReference type="PROSITE" id="PS51257">
    <property type="entry name" value="PROKAR_LIPOPROTEIN"/>
    <property type="match status" value="1"/>
</dbReference>
<keyword evidence="4 6" id="KW-1133">Transmembrane helix</keyword>
<gene>
    <name evidence="7" type="ORF">G9U52_09275</name>
</gene>
<dbReference type="InterPro" id="IPR018513">
    <property type="entry name" value="Cell_synthase_bac"/>
</dbReference>
<comment type="subcellular location">
    <subcellularLocation>
        <location evidence="1">Cell membrane</location>
        <topology evidence="1">Single-pass membrane protein</topology>
    </subcellularLocation>
</comment>
<dbReference type="RefSeq" id="WP_166148670.1">
    <property type="nucleotide sequence ID" value="NZ_JAAOIW010000003.1"/>
</dbReference>
<feature type="transmembrane region" description="Helical" evidence="6">
    <location>
        <begin position="753"/>
        <end position="774"/>
    </location>
</feature>
<sequence>MKQYMRACASILIVTFVIACVNIPVIYGVAPVQPDAATSSPIIAVPEGNITPAAPINNAVPAPAGTVASPVSTVALPPSAPAASSAALTNVTLAKNAEIFPLYLNDRMIQGENSREDYFFEVAKSRKVLPGSYIDIYFGHSLMLLPKTSTLTVLMDDVPIGAIFLNETNHEKTLLRIDISNYLASPGFHKLSFQAHMEFANNVCMDPNNAANWMVVYKESTIHLNLDKSYDSADLTWYPSPFFEKGSQQPLQSIIVVPDDIEQTEFVAAARLVQFFTSQAQSTRINVPIFAESDLTDVMLANNHTIWLGRTGHWKERGKLVEDTYRKQADPAIQAQGLIAIGASPWNAALSGMVISGTNEELLSALTILTEETLYTQLQGKSTGIMPGLKKTEIQPLVNPGKVNTISFEQMGYNHINIGGRVDVNTTINYNLPNYLDVEDGAKLTLGFKHSKSIEYGQSVLTVKLNGVPVDSHKLSEATSDSGLIEVNLTQDVIGNSRTLALEISVHFANSSPEQNQGCIDPNLIGNWVVIDKASTISYTPVDRKAFNLQAIPYSFIKNGHWNDVTFLLPDKFSSKELNTAMTLIGILGRNAVDTTSLTLTKTSAAGLKDLLRGRNIIYLGTAKDLPDFMNGFPDSSVVFKDNKMTSNTKNIELLSELQSSSALIQLSKSPLNENKTLLVLAATSADRQNSLSEALTDPIVNDKITGKFVVIDNLNKIHAFPEEPAPPKVLAKPKVNQVSDFLNGQNKLALDGSIFVIIFLAVGMLVVSIIWIARKRKRG</sequence>
<accession>A0ABX0J7H9</accession>
<keyword evidence="2" id="KW-1003">Cell membrane</keyword>
<protein>
    <submittedName>
        <fullName evidence="7">Cellulose biosynthesis cyclic di-GMP-binding regulatory protein BcsB</fullName>
    </submittedName>
</protein>
<evidence type="ECO:0000256" key="4">
    <source>
        <dbReference type="ARBA" id="ARBA00022989"/>
    </source>
</evidence>
<evidence type="ECO:0000313" key="7">
    <source>
        <dbReference type="EMBL" id="NHN30024.1"/>
    </source>
</evidence>